<proteinExistence type="inferred from homology"/>
<comment type="caution">
    <text evidence="3">The sequence shown here is derived from an EMBL/GenBank/DDBJ whole genome shotgun (WGS) entry which is preliminary data.</text>
</comment>
<dbReference type="PANTHER" id="PTHR30535">
    <property type="entry name" value="VITAMIN B12-BINDING PROTEIN"/>
    <property type="match status" value="1"/>
</dbReference>
<feature type="domain" description="Fe/B12 periplasmic-binding" evidence="2">
    <location>
        <begin position="72"/>
        <end position="349"/>
    </location>
</feature>
<organism evidence="3 4">
    <name type="scientific">Nocardiopsis terrae</name>
    <dbReference type="NCBI Taxonomy" id="372655"/>
    <lineage>
        <taxon>Bacteria</taxon>
        <taxon>Bacillati</taxon>
        <taxon>Actinomycetota</taxon>
        <taxon>Actinomycetes</taxon>
        <taxon>Streptosporangiales</taxon>
        <taxon>Nocardiopsidaceae</taxon>
        <taxon>Nocardiopsis</taxon>
    </lineage>
</organism>
<evidence type="ECO:0000313" key="4">
    <source>
        <dbReference type="Proteomes" id="UP000598217"/>
    </source>
</evidence>
<dbReference type="PROSITE" id="PS50983">
    <property type="entry name" value="FE_B12_PBP"/>
    <property type="match status" value="1"/>
</dbReference>
<dbReference type="Pfam" id="PF01497">
    <property type="entry name" value="Peripla_BP_2"/>
    <property type="match status" value="1"/>
</dbReference>
<evidence type="ECO:0000256" key="1">
    <source>
        <dbReference type="ARBA" id="ARBA00008814"/>
    </source>
</evidence>
<dbReference type="InterPro" id="IPR002491">
    <property type="entry name" value="ABC_transptr_periplasmic_BD"/>
</dbReference>
<protein>
    <submittedName>
        <fullName evidence="3">Iron complex transport system substrate-binding protein</fullName>
    </submittedName>
</protein>
<comment type="similarity">
    <text evidence="1">Belongs to the bacterial solute-binding protein 8 family.</text>
</comment>
<keyword evidence="4" id="KW-1185">Reference proteome</keyword>
<gene>
    <name evidence="3" type="ORF">H4W79_002296</name>
</gene>
<accession>A0ABR9HGC6</accession>
<dbReference type="SUPFAM" id="SSF53807">
    <property type="entry name" value="Helical backbone' metal receptor"/>
    <property type="match status" value="1"/>
</dbReference>
<dbReference type="PANTHER" id="PTHR30535:SF7">
    <property type="entry name" value="IRON(III) DICITRATE-BINDING PROTEIN"/>
    <property type="match status" value="1"/>
</dbReference>
<dbReference type="EMBL" id="JADBDY010000001">
    <property type="protein sequence ID" value="MBE1458082.1"/>
    <property type="molecule type" value="Genomic_DNA"/>
</dbReference>
<sequence length="349" mass="38123">MTTRTPATPLPPNRPPNRSVPLVHPRALLPLAAASVLLAGCGAEVEEVAEAGAGPVTVQRCGEEVEYTTPRRVVAYEGGSADKLFSLGLVDHVHGYVMPPANPPVSESPWARDYEAVEFLSDDLLNRELVVDAEADLVVAGWNSGFSDQRGITPQILDGIGIQSFMHTESCYNYPGHPERVTPFEGLYADLDRLGRIFGVQERAEELVSGFEERVAAVEEQAPEGDPVPVFLYDSGTDQPFTAGNQVPPNDIIRYAGGENVFGGLEERWTQVGWEPVVEAEPEVVIILDYGDQPAQEKIDFLTSSPAMAEVPAVVEENFFVLDYNEGISGPRNIDGLEKFAEYLRELDR</sequence>
<evidence type="ECO:0000259" key="2">
    <source>
        <dbReference type="PROSITE" id="PS50983"/>
    </source>
</evidence>
<dbReference type="Proteomes" id="UP000598217">
    <property type="component" value="Unassembled WGS sequence"/>
</dbReference>
<dbReference type="RefSeq" id="WP_225942414.1">
    <property type="nucleotide sequence ID" value="NZ_BMXJ01000003.1"/>
</dbReference>
<evidence type="ECO:0000313" key="3">
    <source>
        <dbReference type="EMBL" id="MBE1458082.1"/>
    </source>
</evidence>
<reference evidence="3 4" key="1">
    <citation type="submission" date="2020-10" db="EMBL/GenBank/DDBJ databases">
        <title>Sequencing the genomes of 1000 actinobacteria strains.</title>
        <authorList>
            <person name="Klenk H.-P."/>
        </authorList>
    </citation>
    <scope>NUCLEOTIDE SEQUENCE [LARGE SCALE GENOMIC DNA]</scope>
    <source>
        <strain evidence="3 4">DSM 45157</strain>
    </source>
</reference>
<name>A0ABR9HGC6_9ACTN</name>
<dbReference type="Gene3D" id="3.40.50.1980">
    <property type="entry name" value="Nitrogenase molybdenum iron protein domain"/>
    <property type="match status" value="2"/>
</dbReference>
<dbReference type="InterPro" id="IPR050902">
    <property type="entry name" value="ABC_Transporter_SBP"/>
</dbReference>